<sequence length="99" mass="11050">MINILQNVITEASFENQTTDVENVSLGESMHECHEIDSINFEIISSDESSNSDTEMLGIGQNEFPAETINNVAVNNQYCELSNSGNVYFVQEQECPKNL</sequence>
<evidence type="ECO:0000313" key="2">
    <source>
        <dbReference type="Proteomes" id="UP000775213"/>
    </source>
</evidence>
<evidence type="ECO:0000313" key="1">
    <source>
        <dbReference type="EMBL" id="KAH0463590.1"/>
    </source>
</evidence>
<protein>
    <submittedName>
        <fullName evidence="1">Uncharacterized protein</fullName>
    </submittedName>
</protein>
<dbReference type="Proteomes" id="UP000775213">
    <property type="component" value="Unassembled WGS sequence"/>
</dbReference>
<proteinExistence type="predicted"/>
<organism evidence="1 2">
    <name type="scientific">Dendrobium chrysotoxum</name>
    <name type="common">Orchid</name>
    <dbReference type="NCBI Taxonomy" id="161865"/>
    <lineage>
        <taxon>Eukaryota</taxon>
        <taxon>Viridiplantae</taxon>
        <taxon>Streptophyta</taxon>
        <taxon>Embryophyta</taxon>
        <taxon>Tracheophyta</taxon>
        <taxon>Spermatophyta</taxon>
        <taxon>Magnoliopsida</taxon>
        <taxon>Liliopsida</taxon>
        <taxon>Asparagales</taxon>
        <taxon>Orchidaceae</taxon>
        <taxon>Epidendroideae</taxon>
        <taxon>Malaxideae</taxon>
        <taxon>Dendrobiinae</taxon>
        <taxon>Dendrobium</taxon>
    </lineage>
</organism>
<gene>
    <name evidence="1" type="ORF">IEQ34_008172</name>
</gene>
<keyword evidence="2" id="KW-1185">Reference proteome</keyword>
<dbReference type="AlphaFoldDB" id="A0AAV7GNZ1"/>
<comment type="caution">
    <text evidence="1">The sequence shown here is derived from an EMBL/GenBank/DDBJ whole genome shotgun (WGS) entry which is preliminary data.</text>
</comment>
<dbReference type="EMBL" id="JAGFBR010000008">
    <property type="protein sequence ID" value="KAH0463590.1"/>
    <property type="molecule type" value="Genomic_DNA"/>
</dbReference>
<reference evidence="1 2" key="1">
    <citation type="journal article" date="2021" name="Hortic Res">
        <title>Chromosome-scale assembly of the Dendrobium chrysotoxum genome enhances the understanding of orchid evolution.</title>
        <authorList>
            <person name="Zhang Y."/>
            <person name="Zhang G.Q."/>
            <person name="Zhang D."/>
            <person name="Liu X.D."/>
            <person name="Xu X.Y."/>
            <person name="Sun W.H."/>
            <person name="Yu X."/>
            <person name="Zhu X."/>
            <person name="Wang Z.W."/>
            <person name="Zhao X."/>
            <person name="Zhong W.Y."/>
            <person name="Chen H."/>
            <person name="Yin W.L."/>
            <person name="Huang T."/>
            <person name="Niu S.C."/>
            <person name="Liu Z.J."/>
        </authorList>
    </citation>
    <scope>NUCLEOTIDE SEQUENCE [LARGE SCALE GENOMIC DNA]</scope>
    <source>
        <strain evidence="1">Lindl</strain>
    </source>
</reference>
<name>A0AAV7GNZ1_DENCH</name>
<accession>A0AAV7GNZ1</accession>